<reference evidence="2 3" key="1">
    <citation type="submission" date="2018-08" db="EMBL/GenBank/DDBJ databases">
        <title>A genome reference for cultivated species of the human gut microbiota.</title>
        <authorList>
            <person name="Zou Y."/>
            <person name="Xue W."/>
            <person name="Luo G."/>
        </authorList>
    </citation>
    <scope>NUCLEOTIDE SEQUENCE [LARGE SCALE GENOMIC DNA]</scope>
    <source>
        <strain evidence="2 3">AF27-4BH</strain>
    </source>
</reference>
<evidence type="ECO:0000313" key="3">
    <source>
        <dbReference type="Proteomes" id="UP000286137"/>
    </source>
</evidence>
<dbReference type="Proteomes" id="UP000286137">
    <property type="component" value="Unassembled WGS sequence"/>
</dbReference>
<accession>A0A412C2U9</accession>
<dbReference type="Pfam" id="PF12959">
    <property type="entry name" value="DUF3848"/>
    <property type="match status" value="1"/>
</dbReference>
<sequence length="115" mass="13699">MNYQEYKQSLNQRLTDKVQRELSAFQEEMLGKPPQEIYDAAYQITLKNDIAECFSETDYSPQAAKALLKSPNLLQEVYDEWLETDYTHMEDLRQTITEFKDYMVKTEKILSWGER</sequence>
<organism evidence="2 3">
    <name type="scientific">Mediterraneibacter gnavus</name>
    <name type="common">Ruminococcus gnavus</name>
    <dbReference type="NCBI Taxonomy" id="33038"/>
    <lineage>
        <taxon>Bacteria</taxon>
        <taxon>Bacillati</taxon>
        <taxon>Bacillota</taxon>
        <taxon>Clostridia</taxon>
        <taxon>Lachnospirales</taxon>
        <taxon>Lachnospiraceae</taxon>
        <taxon>Mediterraneibacter</taxon>
    </lineage>
</organism>
<protein>
    <submittedName>
        <fullName evidence="2">DUF3848 domain-containing protein</fullName>
    </submittedName>
</protein>
<evidence type="ECO:0000313" key="2">
    <source>
        <dbReference type="EMBL" id="RGQ67606.1"/>
    </source>
</evidence>
<dbReference type="InterPro" id="IPR024380">
    <property type="entry name" value="DUF3848"/>
</dbReference>
<feature type="domain" description="DUF3848" evidence="1">
    <location>
        <begin position="11"/>
        <end position="101"/>
    </location>
</feature>
<dbReference type="EMBL" id="QRTJ01000014">
    <property type="protein sequence ID" value="RGQ67606.1"/>
    <property type="molecule type" value="Genomic_DNA"/>
</dbReference>
<dbReference type="AlphaFoldDB" id="A0A412C2U9"/>
<proteinExistence type="predicted"/>
<comment type="caution">
    <text evidence="2">The sequence shown here is derived from an EMBL/GenBank/DDBJ whole genome shotgun (WGS) entry which is preliminary data.</text>
</comment>
<dbReference type="RefSeq" id="WP_117504900.1">
    <property type="nucleotide sequence ID" value="NZ_QRTJ01000014.1"/>
</dbReference>
<gene>
    <name evidence="2" type="ORF">DWY88_08395</name>
</gene>
<name>A0A412C2U9_MEDGN</name>
<evidence type="ECO:0000259" key="1">
    <source>
        <dbReference type="Pfam" id="PF12959"/>
    </source>
</evidence>